<evidence type="ECO:0000313" key="4">
    <source>
        <dbReference type="Proteomes" id="UP000000305"/>
    </source>
</evidence>
<dbReference type="Proteomes" id="UP000000305">
    <property type="component" value="Unassembled WGS sequence"/>
</dbReference>
<dbReference type="CDD" id="cd00170">
    <property type="entry name" value="SEC14"/>
    <property type="match status" value="1"/>
</dbReference>
<feature type="domain" description="CRAL-TRIO" evidence="1">
    <location>
        <begin position="73"/>
        <end position="250"/>
    </location>
</feature>
<dbReference type="SMART" id="SM00516">
    <property type="entry name" value="SEC14"/>
    <property type="match status" value="1"/>
</dbReference>
<dbReference type="Pfam" id="PF00650">
    <property type="entry name" value="CRAL_TRIO"/>
    <property type="match status" value="1"/>
</dbReference>
<dbReference type="Gene3D" id="2.60.120.680">
    <property type="entry name" value="GOLD domain"/>
    <property type="match status" value="1"/>
</dbReference>
<dbReference type="SUPFAM" id="SSF52087">
    <property type="entry name" value="CRAL/TRIO domain"/>
    <property type="match status" value="1"/>
</dbReference>
<sequence length="397" mass="45837">MILSQLNDSQRIALKKFKGNVEDCKLADPSDEYLLTWLVARNFDVAQSEKMLRRSLEWREENSIDGILHQWKPPKVLLEYYPMKVVGHDKCYNPLWIKGFGQADWRGLLHSVNKRDFLRYVCYIAEQGSEEFRKCSQLAQRPITSSTFIIDMEELSMKQIAHRPLRDIGLEAIKVLEANYPEVIRKVFIINAPKLFTMVFSIVKPFLHQMTLDKINIFGFDKKEWSAALLKEIDAEQLPAQYGGTLTDLKASDPSKFTIGGEVPKSYYLKVVKPSTKSYMTSLSVSKGNKKKLEFQITTTNSLLKWEFMTEEADIGFSIYYLKANGEKGYLVTPEKIQSHLMMEVGEVNCTRVGTYIMEFDNSYSYIRSKNIWYRVVIDLIPTSPTEEFDGESTTHT</sequence>
<dbReference type="InterPro" id="IPR036273">
    <property type="entry name" value="CRAL/TRIO_N_dom_sf"/>
</dbReference>
<evidence type="ECO:0000259" key="1">
    <source>
        <dbReference type="PROSITE" id="PS50191"/>
    </source>
</evidence>
<dbReference type="eggNOG" id="KOG1471">
    <property type="taxonomic scope" value="Eukaryota"/>
</dbReference>
<keyword evidence="4" id="KW-1185">Reference proteome</keyword>
<dbReference type="InterPro" id="IPR036598">
    <property type="entry name" value="GOLD_dom_sf"/>
</dbReference>
<organism evidence="3 4">
    <name type="scientific">Daphnia pulex</name>
    <name type="common">Water flea</name>
    <dbReference type="NCBI Taxonomy" id="6669"/>
    <lineage>
        <taxon>Eukaryota</taxon>
        <taxon>Metazoa</taxon>
        <taxon>Ecdysozoa</taxon>
        <taxon>Arthropoda</taxon>
        <taxon>Crustacea</taxon>
        <taxon>Branchiopoda</taxon>
        <taxon>Diplostraca</taxon>
        <taxon>Cladocera</taxon>
        <taxon>Anomopoda</taxon>
        <taxon>Daphniidae</taxon>
        <taxon>Daphnia</taxon>
    </lineage>
</organism>
<dbReference type="KEGG" id="dpx:DAPPUDRAFT_300430"/>
<dbReference type="SUPFAM" id="SSF101576">
    <property type="entry name" value="Supernatant protein factor (SPF), C-terminal domain"/>
    <property type="match status" value="1"/>
</dbReference>
<dbReference type="PANTHER" id="PTHR23324">
    <property type="entry name" value="SEC14 RELATED PROTEIN"/>
    <property type="match status" value="1"/>
</dbReference>
<dbReference type="InterPro" id="IPR001251">
    <property type="entry name" value="CRAL-TRIO_dom"/>
</dbReference>
<gene>
    <name evidence="3" type="ORF">DAPPUDRAFT_300430</name>
</gene>
<feature type="domain" description="GOLD" evidence="2">
    <location>
        <begin position="276"/>
        <end position="378"/>
    </location>
</feature>
<evidence type="ECO:0000313" key="3">
    <source>
        <dbReference type="EMBL" id="EFX85496.1"/>
    </source>
</evidence>
<dbReference type="SUPFAM" id="SSF46938">
    <property type="entry name" value="CRAL/TRIO N-terminal domain"/>
    <property type="match status" value="1"/>
</dbReference>
<dbReference type="SMART" id="SM01100">
    <property type="entry name" value="CRAL_TRIO_N"/>
    <property type="match status" value="1"/>
</dbReference>
<dbReference type="OMA" id="RVHHESF"/>
<protein>
    <recommendedName>
        <fullName evidence="5">CRAL-TRIO domain-containing protein</fullName>
    </recommendedName>
</protein>
<evidence type="ECO:0000259" key="2">
    <source>
        <dbReference type="PROSITE" id="PS50866"/>
    </source>
</evidence>
<dbReference type="EMBL" id="GL732532">
    <property type="protein sequence ID" value="EFX85496.1"/>
    <property type="molecule type" value="Genomic_DNA"/>
</dbReference>
<dbReference type="OrthoDB" id="1434354at2759"/>
<accession>E9G4U2</accession>
<proteinExistence type="predicted"/>
<dbReference type="InterPro" id="IPR011074">
    <property type="entry name" value="CRAL/TRIO_N_dom"/>
</dbReference>
<dbReference type="Gene3D" id="3.40.525.10">
    <property type="entry name" value="CRAL-TRIO lipid binding domain"/>
    <property type="match status" value="1"/>
</dbReference>
<dbReference type="GO" id="GO:0005737">
    <property type="term" value="C:cytoplasm"/>
    <property type="evidence" value="ECO:0000318"/>
    <property type="project" value="GO_Central"/>
</dbReference>
<dbReference type="PROSITE" id="PS50866">
    <property type="entry name" value="GOLD"/>
    <property type="match status" value="1"/>
</dbReference>
<dbReference type="HOGENOM" id="CLU_014001_2_1_1"/>
<reference evidence="3 4" key="1">
    <citation type="journal article" date="2011" name="Science">
        <title>The ecoresponsive genome of Daphnia pulex.</title>
        <authorList>
            <person name="Colbourne J.K."/>
            <person name="Pfrender M.E."/>
            <person name="Gilbert D."/>
            <person name="Thomas W.K."/>
            <person name="Tucker A."/>
            <person name="Oakley T.H."/>
            <person name="Tokishita S."/>
            <person name="Aerts A."/>
            <person name="Arnold G.J."/>
            <person name="Basu M.K."/>
            <person name="Bauer D.J."/>
            <person name="Caceres C.E."/>
            <person name="Carmel L."/>
            <person name="Casola C."/>
            <person name="Choi J.H."/>
            <person name="Detter J.C."/>
            <person name="Dong Q."/>
            <person name="Dusheyko S."/>
            <person name="Eads B.D."/>
            <person name="Frohlich T."/>
            <person name="Geiler-Samerotte K.A."/>
            <person name="Gerlach D."/>
            <person name="Hatcher P."/>
            <person name="Jogdeo S."/>
            <person name="Krijgsveld J."/>
            <person name="Kriventseva E.V."/>
            <person name="Kultz D."/>
            <person name="Laforsch C."/>
            <person name="Lindquist E."/>
            <person name="Lopez J."/>
            <person name="Manak J.R."/>
            <person name="Muller J."/>
            <person name="Pangilinan J."/>
            <person name="Patwardhan R.P."/>
            <person name="Pitluck S."/>
            <person name="Pritham E.J."/>
            <person name="Rechtsteiner A."/>
            <person name="Rho M."/>
            <person name="Rogozin I.B."/>
            <person name="Sakarya O."/>
            <person name="Salamov A."/>
            <person name="Schaack S."/>
            <person name="Shapiro H."/>
            <person name="Shiga Y."/>
            <person name="Skalitzky C."/>
            <person name="Smith Z."/>
            <person name="Souvorov A."/>
            <person name="Sung W."/>
            <person name="Tang Z."/>
            <person name="Tsuchiya D."/>
            <person name="Tu H."/>
            <person name="Vos H."/>
            <person name="Wang M."/>
            <person name="Wolf Y.I."/>
            <person name="Yamagata H."/>
            <person name="Yamada T."/>
            <person name="Ye Y."/>
            <person name="Shaw J.R."/>
            <person name="Andrews J."/>
            <person name="Crease T.J."/>
            <person name="Tang H."/>
            <person name="Lucas S.M."/>
            <person name="Robertson H.M."/>
            <person name="Bork P."/>
            <person name="Koonin E.V."/>
            <person name="Zdobnov E.M."/>
            <person name="Grigoriev I.V."/>
            <person name="Lynch M."/>
            <person name="Boore J.L."/>
        </authorList>
    </citation>
    <scope>NUCLEOTIDE SEQUENCE [LARGE SCALE GENOMIC DNA]</scope>
</reference>
<dbReference type="InterPro" id="IPR036865">
    <property type="entry name" value="CRAL-TRIO_dom_sf"/>
</dbReference>
<dbReference type="InterPro" id="IPR009038">
    <property type="entry name" value="GOLD_dom"/>
</dbReference>
<dbReference type="InterPro" id="IPR051064">
    <property type="entry name" value="SEC14/CRAL-TRIO_domain"/>
</dbReference>
<dbReference type="FunCoup" id="E9G4U2">
    <property type="interactions" value="195"/>
</dbReference>
<dbReference type="PROSITE" id="PS50191">
    <property type="entry name" value="CRAL_TRIO"/>
    <property type="match status" value="1"/>
</dbReference>
<dbReference type="PANTHER" id="PTHR23324:SF83">
    <property type="entry name" value="SEC14-LIKE PROTEIN 2"/>
    <property type="match status" value="1"/>
</dbReference>
<dbReference type="AlphaFoldDB" id="E9G4U2"/>
<name>E9G4U2_DAPPU</name>
<evidence type="ECO:0008006" key="5">
    <source>
        <dbReference type="Google" id="ProtNLM"/>
    </source>
</evidence>
<dbReference type="PhylomeDB" id="E9G4U2"/>
<dbReference type="InParanoid" id="E9G4U2"/>
<dbReference type="PRINTS" id="PR00180">
    <property type="entry name" value="CRETINALDHBP"/>
</dbReference>